<dbReference type="Proteomes" id="UP000316621">
    <property type="component" value="Chromosome 7"/>
</dbReference>
<organism evidence="1 2">
    <name type="scientific">Papaver somniferum</name>
    <name type="common">Opium poppy</name>
    <dbReference type="NCBI Taxonomy" id="3469"/>
    <lineage>
        <taxon>Eukaryota</taxon>
        <taxon>Viridiplantae</taxon>
        <taxon>Streptophyta</taxon>
        <taxon>Embryophyta</taxon>
        <taxon>Tracheophyta</taxon>
        <taxon>Spermatophyta</taxon>
        <taxon>Magnoliopsida</taxon>
        <taxon>Ranunculales</taxon>
        <taxon>Papaveraceae</taxon>
        <taxon>Papaveroideae</taxon>
        <taxon>Papaver</taxon>
    </lineage>
</organism>
<gene>
    <name evidence="1" type="ORF">C5167_033200</name>
</gene>
<evidence type="ECO:0000313" key="2">
    <source>
        <dbReference type="Proteomes" id="UP000316621"/>
    </source>
</evidence>
<name>A0A4Y7KD49_PAPSO</name>
<evidence type="ECO:0000313" key="1">
    <source>
        <dbReference type="EMBL" id="RZC70071.1"/>
    </source>
</evidence>
<sequence length="10" mass="1405">MWISRYIFCW</sequence>
<dbReference type="EMBL" id="CM010721">
    <property type="protein sequence ID" value="RZC70071.1"/>
    <property type="molecule type" value="Genomic_DNA"/>
</dbReference>
<protein>
    <submittedName>
        <fullName evidence="1">Uncharacterized protein</fullName>
    </submittedName>
</protein>
<accession>A0A4Y7KD49</accession>
<keyword evidence="2" id="KW-1185">Reference proteome</keyword>
<reference evidence="1 2" key="1">
    <citation type="journal article" date="2018" name="Science">
        <title>The opium poppy genome and morphinan production.</title>
        <authorList>
            <person name="Guo L."/>
            <person name="Winzer T."/>
            <person name="Yang X."/>
            <person name="Li Y."/>
            <person name="Ning Z."/>
            <person name="He Z."/>
            <person name="Teodor R."/>
            <person name="Lu Y."/>
            <person name="Bowser T.A."/>
            <person name="Graham I.A."/>
            <person name="Ye K."/>
        </authorList>
    </citation>
    <scope>NUCLEOTIDE SEQUENCE [LARGE SCALE GENOMIC DNA]</scope>
    <source>
        <strain evidence="2">cv. HN1</strain>
        <tissue evidence="1">Leaves</tissue>
    </source>
</reference>
<proteinExistence type="predicted"/>